<dbReference type="Proteomes" id="UP000436138">
    <property type="component" value="Chromosome"/>
</dbReference>
<reference evidence="2 3" key="1">
    <citation type="submission" date="2019-12" db="EMBL/GenBank/DDBJ databases">
        <title>Streptomyces sp. strain T44 isolated from rhizosphere soil of Broussonetia papyrifera.</title>
        <authorList>
            <person name="Mo P."/>
        </authorList>
    </citation>
    <scope>NUCLEOTIDE SEQUENCE [LARGE SCALE GENOMIC DNA]</scope>
    <source>
        <strain evidence="2 3">T44</strain>
    </source>
</reference>
<gene>
    <name evidence="2" type="ORF">GQF42_36105</name>
</gene>
<dbReference type="KEGG" id="sbro:GQF42_36105"/>
<proteinExistence type="predicted"/>
<organism evidence="2 3">
    <name type="scientific">Streptomyces broussonetiae</name>
    <dbReference type="NCBI Taxonomy" id="2686304"/>
    <lineage>
        <taxon>Bacteria</taxon>
        <taxon>Bacillati</taxon>
        <taxon>Actinomycetota</taxon>
        <taxon>Actinomycetes</taxon>
        <taxon>Kitasatosporales</taxon>
        <taxon>Streptomycetaceae</taxon>
        <taxon>Streptomyces</taxon>
    </lineage>
</organism>
<dbReference type="CDD" id="cd07043">
    <property type="entry name" value="STAS_anti-anti-sigma_factors"/>
    <property type="match status" value="1"/>
</dbReference>
<dbReference type="InterPro" id="IPR002645">
    <property type="entry name" value="STAS_dom"/>
</dbReference>
<dbReference type="InterPro" id="IPR036513">
    <property type="entry name" value="STAS_dom_sf"/>
</dbReference>
<dbReference type="EMBL" id="CP047020">
    <property type="protein sequence ID" value="QHA07979.1"/>
    <property type="molecule type" value="Genomic_DNA"/>
</dbReference>
<sequence>MPDLSGVPFCDSAGPNSLLAARRHARETGTRLALTRVQTQL</sequence>
<dbReference type="SUPFAM" id="SSF52091">
    <property type="entry name" value="SpoIIaa-like"/>
    <property type="match status" value="1"/>
</dbReference>
<dbReference type="InterPro" id="IPR058548">
    <property type="entry name" value="MlaB-like_STAS"/>
</dbReference>
<dbReference type="PROSITE" id="PS50801">
    <property type="entry name" value="STAS"/>
    <property type="match status" value="1"/>
</dbReference>
<evidence type="ECO:0000313" key="3">
    <source>
        <dbReference type="Proteomes" id="UP000436138"/>
    </source>
</evidence>
<evidence type="ECO:0000259" key="1">
    <source>
        <dbReference type="PROSITE" id="PS50801"/>
    </source>
</evidence>
<dbReference type="Gene3D" id="3.30.750.24">
    <property type="entry name" value="STAS domain"/>
    <property type="match status" value="1"/>
</dbReference>
<dbReference type="Pfam" id="PF13466">
    <property type="entry name" value="STAS_2"/>
    <property type="match status" value="1"/>
</dbReference>
<keyword evidence="3" id="KW-1185">Reference proteome</keyword>
<dbReference type="AlphaFoldDB" id="A0A6I6NB21"/>
<name>A0A6I6NB21_9ACTN</name>
<evidence type="ECO:0000313" key="2">
    <source>
        <dbReference type="EMBL" id="QHA07979.1"/>
    </source>
</evidence>
<accession>A0A6I6NB21</accession>
<feature type="domain" description="STAS" evidence="1">
    <location>
        <begin position="1"/>
        <end position="41"/>
    </location>
</feature>
<protein>
    <submittedName>
        <fullName evidence="2">STAS domain-containing protein</fullName>
    </submittedName>
</protein>